<feature type="domain" description="FAD-binding" evidence="3">
    <location>
        <begin position="123"/>
        <end position="310"/>
    </location>
</feature>
<evidence type="ECO:0000256" key="1">
    <source>
        <dbReference type="ARBA" id="ARBA00023002"/>
    </source>
</evidence>
<accession>A0A846TRN4</accession>
<organism evidence="4 5">
    <name type="scientific">Kocuria subflava</name>
    <dbReference type="NCBI Taxonomy" id="1736139"/>
    <lineage>
        <taxon>Bacteria</taxon>
        <taxon>Bacillati</taxon>
        <taxon>Actinomycetota</taxon>
        <taxon>Actinomycetes</taxon>
        <taxon>Micrococcales</taxon>
        <taxon>Micrococcaceae</taxon>
        <taxon>Kocuria</taxon>
    </lineage>
</organism>
<dbReference type="Proteomes" id="UP000521379">
    <property type="component" value="Unassembled WGS sequence"/>
</dbReference>
<sequence length="326" mass="35120">MVAIDIIGGGVAGLALAAGLDPQRFEVRLHERAPDRRELATVYGLWPHALRALQMLGVDEKVRACSHPALGAAVSTSAGRSIGRTRAPDDSWLVPRPDLLRVLAEAVPPTVQRFTHAILDPATLDGDVVVGADGVHSVTRAAAWNRPARRTGAMAFRGVVDGSIEDLVPGQQGLHEFWGRGSLFGISPNTGGRTNWFASTREFRATPEEALEWSRRHFAGFPTPVHTVLKRAEPGHTLVNPIVETPMLRSLVRGRHVLVGDAAHAMSPNLGRGACEALVDAATLAQCLSTLAPADALRAYERRRLIRGQTLRLASGAVRRVALHWP</sequence>
<keyword evidence="5" id="KW-1185">Reference proteome</keyword>
<dbReference type="InterPro" id="IPR002938">
    <property type="entry name" value="FAD-bd"/>
</dbReference>
<dbReference type="PANTHER" id="PTHR13789:SF309">
    <property type="entry name" value="PUTATIVE (AFU_ORTHOLOGUE AFUA_6G14510)-RELATED"/>
    <property type="match status" value="1"/>
</dbReference>
<dbReference type="InterPro" id="IPR050493">
    <property type="entry name" value="FAD-dep_Monooxygenase_BioMet"/>
</dbReference>
<dbReference type="InterPro" id="IPR036188">
    <property type="entry name" value="FAD/NAD-bd_sf"/>
</dbReference>
<dbReference type="AlphaFoldDB" id="A0A846TRN4"/>
<keyword evidence="2 4" id="KW-0503">Monooxygenase</keyword>
<evidence type="ECO:0000313" key="4">
    <source>
        <dbReference type="EMBL" id="NKE09600.1"/>
    </source>
</evidence>
<dbReference type="PRINTS" id="PR00420">
    <property type="entry name" value="RNGMNOXGNASE"/>
</dbReference>
<comment type="caution">
    <text evidence="4">The sequence shown here is derived from an EMBL/GenBank/DDBJ whole genome shotgun (WGS) entry which is preliminary data.</text>
</comment>
<proteinExistence type="predicted"/>
<evidence type="ECO:0000256" key="2">
    <source>
        <dbReference type="ARBA" id="ARBA00023033"/>
    </source>
</evidence>
<dbReference type="RefSeq" id="WP_119932716.1">
    <property type="nucleotide sequence ID" value="NZ_JAAVUN010000010.1"/>
</dbReference>
<dbReference type="GO" id="GO:0004497">
    <property type="term" value="F:monooxygenase activity"/>
    <property type="evidence" value="ECO:0007669"/>
    <property type="project" value="UniProtKB-KW"/>
</dbReference>
<name>A0A846TRN4_9MICC</name>
<dbReference type="SUPFAM" id="SSF51905">
    <property type="entry name" value="FAD/NAD(P)-binding domain"/>
    <property type="match status" value="1"/>
</dbReference>
<dbReference type="Pfam" id="PF01494">
    <property type="entry name" value="FAD_binding_3"/>
    <property type="match status" value="1"/>
</dbReference>
<dbReference type="Gene3D" id="3.50.50.60">
    <property type="entry name" value="FAD/NAD(P)-binding domain"/>
    <property type="match status" value="1"/>
</dbReference>
<evidence type="ECO:0000313" key="5">
    <source>
        <dbReference type="Proteomes" id="UP000521379"/>
    </source>
</evidence>
<keyword evidence="1" id="KW-0560">Oxidoreductase</keyword>
<evidence type="ECO:0000259" key="3">
    <source>
        <dbReference type="Pfam" id="PF01494"/>
    </source>
</evidence>
<protein>
    <submittedName>
        <fullName evidence="4">FAD-binding monooxygenase</fullName>
    </submittedName>
</protein>
<dbReference type="PANTHER" id="PTHR13789">
    <property type="entry name" value="MONOOXYGENASE"/>
    <property type="match status" value="1"/>
</dbReference>
<dbReference type="GO" id="GO:0071949">
    <property type="term" value="F:FAD binding"/>
    <property type="evidence" value="ECO:0007669"/>
    <property type="project" value="InterPro"/>
</dbReference>
<gene>
    <name evidence="4" type="ORF">GTW58_06530</name>
</gene>
<reference evidence="4 5" key="1">
    <citation type="submission" date="2020-02" db="EMBL/GenBank/DDBJ databases">
        <authorList>
            <person name="Sun Q."/>
        </authorList>
    </citation>
    <scope>NUCLEOTIDE SEQUENCE [LARGE SCALE GENOMIC DNA]</scope>
    <source>
        <strain evidence="4 5">YIM 13062</strain>
    </source>
</reference>
<dbReference type="EMBL" id="JAAVUN010000010">
    <property type="protein sequence ID" value="NKE09600.1"/>
    <property type="molecule type" value="Genomic_DNA"/>
</dbReference>